<gene>
    <name evidence="4" type="ORF">EX30DRAFT_332419</name>
</gene>
<sequence length="561" mass="62289">MSALPNTELGCVLPYGIPHAISSSLRRWKYINWWADKDERIVSKLTSDYPRFVIHILVRKLRASIVDRYCVPDEDCLPFPTMETATTCINFLRSNTATTCLDRLRLVHIAPLRSKAEKLSFDASAIRWTTFWVVVFHKEDMKVAQQVWQHRGEGMSSRQAEFCLALLEPGYLAAVEGAKVKSEASAEVLGNGGVSSILDPVILPDGKDVMATMQRRIAALASVDRRQTPVLPDDVFLYPSGMSAIAHGVDALCDIHGRDKKFIIFGTTYSDTRPVIEKFGPGSVYLGGASDAELDELELRLKLGERFTALVCETPGNPMLTSPDLVRIKKMSEDYGFLMVIDETVGTWVNVDALKFADMTFTSLSKSFSGACNVLGGCIVINNLSPAYETLRKHFTTNYINEYFPLDAIVMESNSRDFVSRVRRMNSNAATLAAFLVKHIAVKEVRYPALVDQEKYGQIRRPTGGNSMLLSIIFHKLPDAVLFYDHLECSKGATLGTNFTLANAFVLMAMKPKLAEVKKFGIVEESVRVSVGLEDPAQIIAVFQKALNIVVESWAQMGMVS</sequence>
<name>A0A4S2MUC5_9PEZI</name>
<dbReference type="PANTHER" id="PTHR42699:SF1">
    <property type="entry name" value="CYSTATHIONINE GAMMA-SYNTHASE-RELATED"/>
    <property type="match status" value="1"/>
</dbReference>
<keyword evidence="4" id="KW-0808">Transferase</keyword>
<dbReference type="EMBL" id="ML220126">
    <property type="protein sequence ID" value="TGZ80148.1"/>
    <property type="molecule type" value="Genomic_DNA"/>
</dbReference>
<evidence type="ECO:0000313" key="4">
    <source>
        <dbReference type="EMBL" id="TGZ80148.1"/>
    </source>
</evidence>
<comment type="similarity">
    <text evidence="3">Belongs to the trans-sulfuration enzymes family.</text>
</comment>
<reference evidence="4 5" key="1">
    <citation type="submission" date="2019-04" db="EMBL/GenBank/DDBJ databases">
        <title>Comparative genomics and transcriptomics to analyze fruiting body development in filamentous ascomycetes.</title>
        <authorList>
            <consortium name="DOE Joint Genome Institute"/>
            <person name="Lutkenhaus R."/>
            <person name="Traeger S."/>
            <person name="Breuer J."/>
            <person name="Kuo A."/>
            <person name="Lipzen A."/>
            <person name="Pangilinan J."/>
            <person name="Dilworth D."/>
            <person name="Sandor L."/>
            <person name="Poggeler S."/>
            <person name="Barry K."/>
            <person name="Grigoriev I.V."/>
            <person name="Nowrousian M."/>
        </authorList>
    </citation>
    <scope>NUCLEOTIDE SEQUENCE [LARGE SCALE GENOMIC DNA]</scope>
    <source>
        <strain evidence="4 5">CBS 389.68</strain>
    </source>
</reference>
<dbReference type="GO" id="GO:0019346">
    <property type="term" value="P:transsulfuration"/>
    <property type="evidence" value="ECO:0007669"/>
    <property type="project" value="InterPro"/>
</dbReference>
<dbReference type="InterPro" id="IPR015421">
    <property type="entry name" value="PyrdxlP-dep_Trfase_major"/>
</dbReference>
<evidence type="ECO:0000313" key="5">
    <source>
        <dbReference type="Proteomes" id="UP000298138"/>
    </source>
</evidence>
<dbReference type="InterPro" id="IPR015422">
    <property type="entry name" value="PyrdxlP-dep_Trfase_small"/>
</dbReference>
<dbReference type="Gene3D" id="3.90.1150.10">
    <property type="entry name" value="Aspartate Aminotransferase, domain 1"/>
    <property type="match status" value="1"/>
</dbReference>
<keyword evidence="5" id="KW-1185">Reference proteome</keyword>
<comment type="cofactor">
    <cofactor evidence="1 3">
        <name>pyridoxal 5'-phosphate</name>
        <dbReference type="ChEBI" id="CHEBI:597326"/>
    </cofactor>
</comment>
<dbReference type="GO" id="GO:0003962">
    <property type="term" value="F:cystathionine gamma-synthase activity"/>
    <property type="evidence" value="ECO:0007669"/>
    <property type="project" value="TreeGrafter"/>
</dbReference>
<dbReference type="OrthoDB" id="10047078at2759"/>
<accession>A0A4S2MUC5</accession>
<dbReference type="InterPro" id="IPR051750">
    <property type="entry name" value="Trans-sulfuration_enzymes"/>
</dbReference>
<dbReference type="SUPFAM" id="SSF53383">
    <property type="entry name" value="PLP-dependent transferases"/>
    <property type="match status" value="1"/>
</dbReference>
<dbReference type="Gene3D" id="3.40.640.10">
    <property type="entry name" value="Type I PLP-dependent aspartate aminotransferase-like (Major domain)"/>
    <property type="match status" value="1"/>
</dbReference>
<dbReference type="Pfam" id="PF01053">
    <property type="entry name" value="Cys_Met_Meta_PP"/>
    <property type="match status" value="1"/>
</dbReference>
<organism evidence="4 5">
    <name type="scientific">Ascodesmis nigricans</name>
    <dbReference type="NCBI Taxonomy" id="341454"/>
    <lineage>
        <taxon>Eukaryota</taxon>
        <taxon>Fungi</taxon>
        <taxon>Dikarya</taxon>
        <taxon>Ascomycota</taxon>
        <taxon>Pezizomycotina</taxon>
        <taxon>Pezizomycetes</taxon>
        <taxon>Pezizales</taxon>
        <taxon>Ascodesmidaceae</taxon>
        <taxon>Ascodesmis</taxon>
    </lineage>
</organism>
<proteinExistence type="inferred from homology"/>
<keyword evidence="2 3" id="KW-0663">Pyridoxal phosphate</keyword>
<evidence type="ECO:0000256" key="1">
    <source>
        <dbReference type="ARBA" id="ARBA00001933"/>
    </source>
</evidence>
<evidence type="ECO:0000256" key="2">
    <source>
        <dbReference type="ARBA" id="ARBA00022898"/>
    </source>
</evidence>
<dbReference type="InterPro" id="IPR015424">
    <property type="entry name" value="PyrdxlP-dep_Trfase"/>
</dbReference>
<dbReference type="PANTHER" id="PTHR42699">
    <property type="match status" value="1"/>
</dbReference>
<dbReference type="AlphaFoldDB" id="A0A4S2MUC5"/>
<dbReference type="Proteomes" id="UP000298138">
    <property type="component" value="Unassembled WGS sequence"/>
</dbReference>
<dbReference type="GO" id="GO:0030170">
    <property type="term" value="F:pyridoxal phosphate binding"/>
    <property type="evidence" value="ECO:0007669"/>
    <property type="project" value="InterPro"/>
</dbReference>
<dbReference type="InterPro" id="IPR000277">
    <property type="entry name" value="Cys/Met-Metab_PyrdxlP-dep_enz"/>
</dbReference>
<evidence type="ECO:0000256" key="3">
    <source>
        <dbReference type="RuleBase" id="RU362118"/>
    </source>
</evidence>
<dbReference type="STRING" id="341454.A0A4S2MUC5"/>
<protein>
    <submittedName>
        <fullName evidence="4">PLP-dependent transferase</fullName>
    </submittedName>
</protein>
<dbReference type="InParanoid" id="A0A4S2MUC5"/>